<dbReference type="CDD" id="cd00082">
    <property type="entry name" value="HisKA"/>
    <property type="match status" value="1"/>
</dbReference>
<evidence type="ECO:0000313" key="7">
    <source>
        <dbReference type="EMBL" id="PQA88237.1"/>
    </source>
</evidence>
<dbReference type="InterPro" id="IPR003661">
    <property type="entry name" value="HisK_dim/P_dom"/>
</dbReference>
<keyword evidence="4" id="KW-0418">Kinase</keyword>
<keyword evidence="8" id="KW-1185">Reference proteome</keyword>
<evidence type="ECO:0000313" key="8">
    <source>
        <dbReference type="Proteomes" id="UP000239504"/>
    </source>
</evidence>
<accession>A0A2S7K6W3</accession>
<dbReference type="InterPro" id="IPR036097">
    <property type="entry name" value="HisK_dim/P_sf"/>
</dbReference>
<dbReference type="Pfam" id="PF00512">
    <property type="entry name" value="HisKA"/>
    <property type="match status" value="1"/>
</dbReference>
<feature type="transmembrane region" description="Helical" evidence="5">
    <location>
        <begin position="146"/>
        <end position="163"/>
    </location>
</feature>
<name>A0A2S7K6W3_9PROT</name>
<dbReference type="InterPro" id="IPR005467">
    <property type="entry name" value="His_kinase_dom"/>
</dbReference>
<proteinExistence type="predicted"/>
<keyword evidence="5" id="KW-0472">Membrane</keyword>
<dbReference type="InterPro" id="IPR036890">
    <property type="entry name" value="HATPase_C_sf"/>
</dbReference>
<evidence type="ECO:0000256" key="1">
    <source>
        <dbReference type="ARBA" id="ARBA00000085"/>
    </source>
</evidence>
<evidence type="ECO:0000256" key="5">
    <source>
        <dbReference type="SAM" id="Phobius"/>
    </source>
</evidence>
<feature type="domain" description="Histidine kinase" evidence="6">
    <location>
        <begin position="259"/>
        <end position="479"/>
    </location>
</feature>
<keyword evidence="5" id="KW-0812">Transmembrane</keyword>
<dbReference type="Gene3D" id="3.30.565.10">
    <property type="entry name" value="Histidine kinase-like ATPase, C-terminal domain"/>
    <property type="match status" value="1"/>
</dbReference>
<dbReference type="EMBL" id="PJCH01000005">
    <property type="protein sequence ID" value="PQA88237.1"/>
    <property type="molecule type" value="Genomic_DNA"/>
</dbReference>
<dbReference type="OrthoDB" id="9813151at2"/>
<keyword evidence="3" id="KW-0808">Transferase</keyword>
<feature type="transmembrane region" description="Helical" evidence="5">
    <location>
        <begin position="65"/>
        <end position="86"/>
    </location>
</feature>
<protein>
    <recommendedName>
        <fullName evidence="2">histidine kinase</fullName>
        <ecNumber evidence="2">2.7.13.3</ecNumber>
    </recommendedName>
</protein>
<feature type="transmembrane region" description="Helical" evidence="5">
    <location>
        <begin position="92"/>
        <end position="112"/>
    </location>
</feature>
<evidence type="ECO:0000256" key="2">
    <source>
        <dbReference type="ARBA" id="ARBA00012438"/>
    </source>
</evidence>
<dbReference type="PANTHER" id="PTHR43047:SF72">
    <property type="entry name" value="OSMOSENSING HISTIDINE PROTEIN KINASE SLN1"/>
    <property type="match status" value="1"/>
</dbReference>
<dbReference type="GO" id="GO:0000155">
    <property type="term" value="F:phosphorelay sensor kinase activity"/>
    <property type="evidence" value="ECO:0007669"/>
    <property type="project" value="InterPro"/>
</dbReference>
<evidence type="ECO:0000256" key="4">
    <source>
        <dbReference type="ARBA" id="ARBA00022777"/>
    </source>
</evidence>
<feature type="transmembrane region" description="Helical" evidence="5">
    <location>
        <begin position="170"/>
        <end position="186"/>
    </location>
</feature>
<gene>
    <name evidence="7" type="ORF">CW354_08000</name>
</gene>
<dbReference type="CDD" id="cd00075">
    <property type="entry name" value="HATPase"/>
    <property type="match status" value="1"/>
</dbReference>
<dbReference type="Gene3D" id="1.10.287.130">
    <property type="match status" value="1"/>
</dbReference>
<dbReference type="PROSITE" id="PS50109">
    <property type="entry name" value="HIS_KIN"/>
    <property type="match status" value="1"/>
</dbReference>
<dbReference type="GO" id="GO:0005886">
    <property type="term" value="C:plasma membrane"/>
    <property type="evidence" value="ECO:0007669"/>
    <property type="project" value="TreeGrafter"/>
</dbReference>
<evidence type="ECO:0000259" key="6">
    <source>
        <dbReference type="PROSITE" id="PS50109"/>
    </source>
</evidence>
<dbReference type="GO" id="GO:0009927">
    <property type="term" value="F:histidine phosphotransfer kinase activity"/>
    <property type="evidence" value="ECO:0007669"/>
    <property type="project" value="TreeGrafter"/>
</dbReference>
<dbReference type="EC" id="2.7.13.3" evidence="2"/>
<keyword evidence="5" id="KW-1133">Transmembrane helix</keyword>
<comment type="catalytic activity">
    <reaction evidence="1">
        <text>ATP + protein L-histidine = ADP + protein N-phospho-L-histidine.</text>
        <dbReference type="EC" id="2.7.13.3"/>
    </reaction>
</comment>
<dbReference type="InterPro" id="IPR003594">
    <property type="entry name" value="HATPase_dom"/>
</dbReference>
<dbReference type="PANTHER" id="PTHR43047">
    <property type="entry name" value="TWO-COMPONENT HISTIDINE PROTEIN KINASE"/>
    <property type="match status" value="1"/>
</dbReference>
<dbReference type="Pfam" id="PF02518">
    <property type="entry name" value="HATPase_c"/>
    <property type="match status" value="1"/>
</dbReference>
<dbReference type="SUPFAM" id="SSF47384">
    <property type="entry name" value="Homodimeric domain of signal transducing histidine kinase"/>
    <property type="match status" value="1"/>
</dbReference>
<sequence length="491" mass="55138">MTIMMKNHARLDATPEERVRGFLRRFRASLKRDGISAGTAEFKDRKVETAYRRFLVNNQLKTERLYWWATIIAFLLYLILDLTTITRSLTEIIALRIVVATFCASMIPLSYVERFKPYFSYLTVGGMLAFALSIIAMISMMQSDDAPPYIIGVLVTFIASSCLMRIPFRLAASVYIGASIVYLLVLNLDSDFHRSDIIAGHFFMISIALVAVVTNYAQEIRSRQIWLRDEQRQRDAEMIEKLLIEATAADQSKINFLSMMSHELRTPLHQIIGYTEVVANSCKAANDMDDNVRHLNEIHGSAHVLLSRIQKMLRFVDATAGKMKYEMVDTPVSELVDVALERMRAGLEKKAMRVDTSGLVDSALYIDIVHTCYAVNNLIENAINASSEGSTLWISGDKTADGAYELILRDEGSGMSEEQIAGAFKPFTQTENTLVRSGEGLSLGLTLARRIFEDQRASITLLSDGEHGTTVKIRFEAREKEQKPARDKAAG</sequence>
<comment type="caution">
    <text evidence="7">The sequence shown here is derived from an EMBL/GenBank/DDBJ whole genome shotgun (WGS) entry which is preliminary data.</text>
</comment>
<dbReference type="SMART" id="SM00388">
    <property type="entry name" value="HisKA"/>
    <property type="match status" value="1"/>
</dbReference>
<dbReference type="AlphaFoldDB" id="A0A2S7K6W3"/>
<feature type="transmembrane region" description="Helical" evidence="5">
    <location>
        <begin position="198"/>
        <end position="217"/>
    </location>
</feature>
<feature type="transmembrane region" description="Helical" evidence="5">
    <location>
        <begin position="119"/>
        <end position="140"/>
    </location>
</feature>
<dbReference type="SUPFAM" id="SSF55874">
    <property type="entry name" value="ATPase domain of HSP90 chaperone/DNA topoisomerase II/histidine kinase"/>
    <property type="match status" value="1"/>
</dbReference>
<dbReference type="SMART" id="SM00387">
    <property type="entry name" value="HATPase_c"/>
    <property type="match status" value="1"/>
</dbReference>
<organism evidence="7 8">
    <name type="scientific">Hyphococcus luteus</name>
    <dbReference type="NCBI Taxonomy" id="2058213"/>
    <lineage>
        <taxon>Bacteria</taxon>
        <taxon>Pseudomonadati</taxon>
        <taxon>Pseudomonadota</taxon>
        <taxon>Alphaproteobacteria</taxon>
        <taxon>Parvularculales</taxon>
        <taxon>Parvularculaceae</taxon>
        <taxon>Hyphococcus</taxon>
    </lineage>
</organism>
<dbReference type="Proteomes" id="UP000239504">
    <property type="component" value="Unassembled WGS sequence"/>
</dbReference>
<reference evidence="7 8" key="1">
    <citation type="submission" date="2017-12" db="EMBL/GenBank/DDBJ databases">
        <authorList>
            <person name="Hurst M.R.H."/>
        </authorList>
    </citation>
    <scope>NUCLEOTIDE SEQUENCE [LARGE SCALE GENOMIC DNA]</scope>
    <source>
        <strain evidence="7 8">SY-3-19</strain>
    </source>
</reference>
<evidence type="ECO:0000256" key="3">
    <source>
        <dbReference type="ARBA" id="ARBA00022679"/>
    </source>
</evidence>